<reference evidence="3" key="1">
    <citation type="journal article" date="2019" name="Int. J. Syst. Evol. Microbiol.">
        <title>The Global Catalogue of Microorganisms (GCM) 10K type strain sequencing project: providing services to taxonomists for standard genome sequencing and annotation.</title>
        <authorList>
            <consortium name="The Broad Institute Genomics Platform"/>
            <consortium name="The Broad Institute Genome Sequencing Center for Infectious Disease"/>
            <person name="Wu L."/>
            <person name="Ma J."/>
        </authorList>
    </citation>
    <scope>NUCLEOTIDE SEQUENCE [LARGE SCALE GENOMIC DNA]</scope>
    <source>
        <strain evidence="3">CCUG 54527</strain>
    </source>
</reference>
<dbReference type="EMBL" id="JBHSRI010000025">
    <property type="protein sequence ID" value="MFC6040772.1"/>
    <property type="molecule type" value="Genomic_DNA"/>
</dbReference>
<evidence type="ECO:0000313" key="3">
    <source>
        <dbReference type="Proteomes" id="UP001596170"/>
    </source>
</evidence>
<dbReference type="InterPro" id="IPR002934">
    <property type="entry name" value="Polymerase_NTP_transf_dom"/>
</dbReference>
<dbReference type="SUPFAM" id="SSF81301">
    <property type="entry name" value="Nucleotidyltransferase"/>
    <property type="match status" value="1"/>
</dbReference>
<proteinExistence type="predicted"/>
<feature type="domain" description="Polymerase nucleotidyl transferase" evidence="1">
    <location>
        <begin position="23"/>
        <end position="72"/>
    </location>
</feature>
<sequence length="279" mass="32270">MEFVSRHLKRDQELPIFREQLLNRALEDLTSDHNVLAIYLGGSLGRGNYDGFSDIDIHTIVTPESKSAFIKNKQARSAKWGKVLFHEQSSASSPVVVTHYDCFIKIDSWYETLDEVVPSIWIKGLKPKYDPSNLLAPLLEEASEHSFQVEVEDIAFWKNKVQAFLHETYRAAMRNELYYALANMDRVRWLITDGWYMEMDKHLDSSYGVWSKVEGNRSLLHAWQLSLLASWSCGRDSSEILKTMASMYPELLRLNKSLCQKIDIDDEEEKFKGILNLVL</sequence>
<evidence type="ECO:0000259" key="1">
    <source>
        <dbReference type="Pfam" id="PF01909"/>
    </source>
</evidence>
<comment type="caution">
    <text evidence="2">The sequence shown here is derived from an EMBL/GenBank/DDBJ whole genome shotgun (WGS) entry which is preliminary data.</text>
</comment>
<accession>A0ABW1LC52</accession>
<dbReference type="RefSeq" id="WP_377735333.1">
    <property type="nucleotide sequence ID" value="NZ_JBHSRI010000025.1"/>
</dbReference>
<dbReference type="InterPro" id="IPR043519">
    <property type="entry name" value="NT_sf"/>
</dbReference>
<dbReference type="Pfam" id="PF01909">
    <property type="entry name" value="NTP_transf_2"/>
    <property type="match status" value="1"/>
</dbReference>
<dbReference type="Gene3D" id="3.30.460.10">
    <property type="entry name" value="Beta Polymerase, domain 2"/>
    <property type="match status" value="1"/>
</dbReference>
<protein>
    <submittedName>
        <fullName evidence="2">Nucleotidyltransferase domain-containing protein</fullName>
    </submittedName>
</protein>
<dbReference type="CDD" id="cd05403">
    <property type="entry name" value="NT_KNTase_like"/>
    <property type="match status" value="1"/>
</dbReference>
<keyword evidence="3" id="KW-1185">Reference proteome</keyword>
<dbReference type="Proteomes" id="UP001596170">
    <property type="component" value="Unassembled WGS sequence"/>
</dbReference>
<name>A0ABW1LC52_9BACL</name>
<gene>
    <name evidence="2" type="ORF">ACFPYN_15195</name>
</gene>
<organism evidence="2 3">
    <name type="scientific">Paenisporosarcina macmurdoensis</name>
    <dbReference type="NCBI Taxonomy" id="212659"/>
    <lineage>
        <taxon>Bacteria</taxon>
        <taxon>Bacillati</taxon>
        <taxon>Bacillota</taxon>
        <taxon>Bacilli</taxon>
        <taxon>Bacillales</taxon>
        <taxon>Caryophanaceae</taxon>
        <taxon>Paenisporosarcina</taxon>
    </lineage>
</organism>
<evidence type="ECO:0000313" key="2">
    <source>
        <dbReference type="EMBL" id="MFC6040772.1"/>
    </source>
</evidence>